<evidence type="ECO:0000313" key="1">
    <source>
        <dbReference type="EMBL" id="SDM27750.1"/>
    </source>
</evidence>
<accession>A0A1G9RXK3</accession>
<dbReference type="Gene3D" id="3.40.50.1820">
    <property type="entry name" value="alpha/beta hydrolase"/>
    <property type="match status" value="1"/>
</dbReference>
<protein>
    <submittedName>
        <fullName evidence="1">Enterochelin esterase</fullName>
    </submittedName>
</protein>
<dbReference type="SUPFAM" id="SSF53474">
    <property type="entry name" value="alpha/beta-Hydrolases"/>
    <property type="match status" value="1"/>
</dbReference>
<dbReference type="OrthoDB" id="9784036at2"/>
<name>A0A1G9RXK3_9BACT</name>
<organism evidence="1 2">
    <name type="scientific">Siphonobacter aquaeclarae</name>
    <dbReference type="NCBI Taxonomy" id="563176"/>
    <lineage>
        <taxon>Bacteria</taxon>
        <taxon>Pseudomonadati</taxon>
        <taxon>Bacteroidota</taxon>
        <taxon>Cytophagia</taxon>
        <taxon>Cytophagales</taxon>
        <taxon>Cytophagaceae</taxon>
        <taxon>Siphonobacter</taxon>
    </lineage>
</organism>
<dbReference type="AlphaFoldDB" id="A0A1G9RXK3"/>
<proteinExistence type="predicted"/>
<keyword evidence="2" id="KW-1185">Reference proteome</keyword>
<dbReference type="Proteomes" id="UP000198901">
    <property type="component" value="Unassembled WGS sequence"/>
</dbReference>
<dbReference type="Pfam" id="PF00756">
    <property type="entry name" value="Esterase"/>
    <property type="match status" value="1"/>
</dbReference>
<reference evidence="1 2" key="1">
    <citation type="submission" date="2016-10" db="EMBL/GenBank/DDBJ databases">
        <authorList>
            <person name="de Groot N.N."/>
        </authorList>
    </citation>
    <scope>NUCLEOTIDE SEQUENCE [LARGE SCALE GENOMIC DNA]</scope>
    <source>
        <strain evidence="1 2">DSM 21668</strain>
    </source>
</reference>
<evidence type="ECO:0000313" key="2">
    <source>
        <dbReference type="Proteomes" id="UP000198901"/>
    </source>
</evidence>
<dbReference type="InterPro" id="IPR029058">
    <property type="entry name" value="AB_hydrolase_fold"/>
</dbReference>
<dbReference type="InterPro" id="IPR050583">
    <property type="entry name" value="Mycobacterial_A85_antigen"/>
</dbReference>
<dbReference type="PANTHER" id="PTHR48098">
    <property type="entry name" value="ENTEROCHELIN ESTERASE-RELATED"/>
    <property type="match status" value="1"/>
</dbReference>
<dbReference type="PANTHER" id="PTHR48098:SF6">
    <property type="entry name" value="FERRI-BACILLIBACTIN ESTERASE BESA"/>
    <property type="match status" value="1"/>
</dbReference>
<sequence length="270" mass="30840">MQHRTVNSAFIQSRTGSLASRPLQRQVILTVLLPPGYDQSAQQYPLLLVNDGQDFERLQLKARLESLMRHGEIPPLVVVGVHANERRLSEYGTAGLPDYKGRGNLASAYTQFIIDELIPHLEHSYRVNGQKRYFAGFSLGGLSALDICWQHDTTFAGVGIFSGSLWWRSRAYDEGYDDENDRIMHVRVRNTTAKPALRFWFQAGTDDEQEDRNQNGIIDAIDDTLDLMRELQTKGYRQDADYTYLEVSGGQHNPETWGAVFPDFLRWVCR</sequence>
<dbReference type="RefSeq" id="WP_093203992.1">
    <property type="nucleotide sequence ID" value="NZ_FNGS01000005.1"/>
</dbReference>
<dbReference type="InterPro" id="IPR000801">
    <property type="entry name" value="Esterase-like"/>
</dbReference>
<gene>
    <name evidence="1" type="ORF">SAMN04488090_3084</name>
</gene>
<dbReference type="STRING" id="563176.SAMN04488090_3084"/>
<dbReference type="EMBL" id="FNGS01000005">
    <property type="protein sequence ID" value="SDM27750.1"/>
    <property type="molecule type" value="Genomic_DNA"/>
</dbReference>